<evidence type="ECO:0000256" key="1">
    <source>
        <dbReference type="ARBA" id="ARBA00022460"/>
    </source>
</evidence>
<dbReference type="AlphaFoldDB" id="A0AAN9TRI0"/>
<keyword evidence="1 2" id="KW-0193">Cuticle</keyword>
<keyword evidence="3" id="KW-0812">Transmembrane</keyword>
<comment type="caution">
    <text evidence="4">The sequence shown here is derived from an EMBL/GenBank/DDBJ whole genome shotgun (WGS) entry which is preliminary data.</text>
</comment>
<evidence type="ECO:0000313" key="4">
    <source>
        <dbReference type="EMBL" id="KAK7601576.1"/>
    </source>
</evidence>
<dbReference type="Proteomes" id="UP001367676">
    <property type="component" value="Unassembled WGS sequence"/>
</dbReference>
<dbReference type="PANTHER" id="PTHR10380">
    <property type="entry name" value="CUTICLE PROTEIN"/>
    <property type="match status" value="1"/>
</dbReference>
<sequence length="168" mass="17627">MGSGLIHGQKYLGVKWVVAAIFLVSLTSAFAQYYQPAPTRVAYPVPNYVGGPKYAAPVAVSAPLARSANPEAGASITQEYRDVSFDGNFNYGFDSSNGLSVKSKGYLKPPVAANEPPVQAIEGSYSYVDQYGKPQTITYVADENGYRAYGDGIPQPAAPVPGAGAPPS</sequence>
<dbReference type="InterPro" id="IPR000618">
    <property type="entry name" value="Insect_cuticle"/>
</dbReference>
<evidence type="ECO:0000313" key="5">
    <source>
        <dbReference type="Proteomes" id="UP001367676"/>
    </source>
</evidence>
<keyword evidence="3" id="KW-1133">Transmembrane helix</keyword>
<name>A0AAN9TRI0_9HEMI</name>
<gene>
    <name evidence="4" type="ORF">V9T40_009017</name>
</gene>
<protein>
    <recommendedName>
        <fullName evidence="6">Cuticle protein</fullName>
    </recommendedName>
</protein>
<dbReference type="PANTHER" id="PTHR10380:SF173">
    <property type="entry name" value="CUTICULAR PROTEIN 47EF, ISOFORM C-RELATED"/>
    <property type="match status" value="1"/>
</dbReference>
<proteinExistence type="predicted"/>
<feature type="transmembrane region" description="Helical" evidence="3">
    <location>
        <begin position="12"/>
        <end position="34"/>
    </location>
</feature>
<dbReference type="GO" id="GO:0062129">
    <property type="term" value="C:chitin-based extracellular matrix"/>
    <property type="evidence" value="ECO:0007669"/>
    <property type="project" value="TreeGrafter"/>
</dbReference>
<dbReference type="PROSITE" id="PS51155">
    <property type="entry name" value="CHIT_BIND_RR_2"/>
    <property type="match status" value="1"/>
</dbReference>
<evidence type="ECO:0008006" key="6">
    <source>
        <dbReference type="Google" id="ProtNLM"/>
    </source>
</evidence>
<evidence type="ECO:0000256" key="2">
    <source>
        <dbReference type="PROSITE-ProRule" id="PRU00497"/>
    </source>
</evidence>
<dbReference type="EMBL" id="JBBCAQ010000010">
    <property type="protein sequence ID" value="KAK7601576.1"/>
    <property type="molecule type" value="Genomic_DNA"/>
</dbReference>
<accession>A0AAN9TRI0</accession>
<dbReference type="Pfam" id="PF00379">
    <property type="entry name" value="Chitin_bind_4"/>
    <property type="match status" value="1"/>
</dbReference>
<dbReference type="PRINTS" id="PR00947">
    <property type="entry name" value="CUTICLE"/>
</dbReference>
<organism evidence="4 5">
    <name type="scientific">Parthenolecanium corni</name>
    <dbReference type="NCBI Taxonomy" id="536013"/>
    <lineage>
        <taxon>Eukaryota</taxon>
        <taxon>Metazoa</taxon>
        <taxon>Ecdysozoa</taxon>
        <taxon>Arthropoda</taxon>
        <taxon>Hexapoda</taxon>
        <taxon>Insecta</taxon>
        <taxon>Pterygota</taxon>
        <taxon>Neoptera</taxon>
        <taxon>Paraneoptera</taxon>
        <taxon>Hemiptera</taxon>
        <taxon>Sternorrhyncha</taxon>
        <taxon>Coccoidea</taxon>
        <taxon>Coccidae</taxon>
        <taxon>Parthenolecanium</taxon>
    </lineage>
</organism>
<keyword evidence="3" id="KW-0472">Membrane</keyword>
<dbReference type="InterPro" id="IPR050468">
    <property type="entry name" value="Cuticle_Struct_Prot"/>
</dbReference>
<evidence type="ECO:0000256" key="3">
    <source>
        <dbReference type="SAM" id="Phobius"/>
    </source>
</evidence>
<keyword evidence="5" id="KW-1185">Reference proteome</keyword>
<reference evidence="4 5" key="1">
    <citation type="submission" date="2024-03" db="EMBL/GenBank/DDBJ databases">
        <title>Adaptation during the transition from Ophiocordyceps entomopathogen to insect associate is accompanied by gene loss and intensified selection.</title>
        <authorList>
            <person name="Ward C.M."/>
            <person name="Onetto C.A."/>
            <person name="Borneman A.R."/>
        </authorList>
    </citation>
    <scope>NUCLEOTIDE SEQUENCE [LARGE SCALE GENOMIC DNA]</scope>
    <source>
        <strain evidence="4">AWRI1</strain>
        <tissue evidence="4">Single Adult Female</tissue>
    </source>
</reference>
<dbReference type="GO" id="GO:0008010">
    <property type="term" value="F:structural constituent of chitin-based larval cuticle"/>
    <property type="evidence" value="ECO:0007669"/>
    <property type="project" value="TreeGrafter"/>
</dbReference>